<evidence type="ECO:0000256" key="1">
    <source>
        <dbReference type="SAM" id="SignalP"/>
    </source>
</evidence>
<keyword evidence="4" id="KW-1185">Reference proteome</keyword>
<dbReference type="RefSeq" id="WP_139184042.1">
    <property type="nucleotide sequence ID" value="NZ_FNIT01000009.1"/>
</dbReference>
<organism evidence="3 4">
    <name type="scientific">Aureimonas jatrophae</name>
    <dbReference type="NCBI Taxonomy" id="1166073"/>
    <lineage>
        <taxon>Bacteria</taxon>
        <taxon>Pseudomonadati</taxon>
        <taxon>Pseudomonadota</taxon>
        <taxon>Alphaproteobacteria</taxon>
        <taxon>Hyphomicrobiales</taxon>
        <taxon>Aurantimonadaceae</taxon>
        <taxon>Aureimonas</taxon>
    </lineage>
</organism>
<dbReference type="InterPro" id="IPR025419">
    <property type="entry name" value="DUF4142"/>
</dbReference>
<feature type="signal peptide" evidence="1">
    <location>
        <begin position="1"/>
        <end position="23"/>
    </location>
</feature>
<feature type="chain" id="PRO_5011535501" evidence="1">
    <location>
        <begin position="24"/>
        <end position="164"/>
    </location>
</feature>
<proteinExistence type="predicted"/>
<protein>
    <submittedName>
        <fullName evidence="3">Putative membrane protein</fullName>
    </submittedName>
</protein>
<accession>A0A1H0LAV5</accession>
<reference evidence="3 4" key="1">
    <citation type="submission" date="2016-10" db="EMBL/GenBank/DDBJ databases">
        <authorList>
            <person name="de Groot N.N."/>
        </authorList>
    </citation>
    <scope>NUCLEOTIDE SEQUENCE [LARGE SCALE GENOMIC DNA]</scope>
    <source>
        <strain evidence="4">L7-484,KACC 16230,DSM 25025</strain>
    </source>
</reference>
<dbReference type="AlphaFoldDB" id="A0A1H0LAV5"/>
<sequence length="164" mass="17215">MNRRHVMTSLVGAAAVSVLPLGAAAVAQPAGVEAAKLPALQGGDFSTATSELARRKATNAAVKEFARLEIAEQAAVAKAFGSEPGAAGIPQPKAAMLEKLQAADGATFDMMYVDGQIAEHRELLKIHQRYARSGQDPMARGASLVGVTGIETHLFLLQNIKRQL</sequence>
<dbReference type="EMBL" id="FNIT01000009">
    <property type="protein sequence ID" value="SDO65080.1"/>
    <property type="molecule type" value="Genomic_DNA"/>
</dbReference>
<keyword evidence="1" id="KW-0732">Signal</keyword>
<dbReference type="OrthoDB" id="7281440at2"/>
<evidence type="ECO:0000313" key="4">
    <source>
        <dbReference type="Proteomes" id="UP000198793"/>
    </source>
</evidence>
<evidence type="ECO:0000259" key="2">
    <source>
        <dbReference type="Pfam" id="PF13628"/>
    </source>
</evidence>
<dbReference type="Gene3D" id="1.20.1260.10">
    <property type="match status" value="1"/>
</dbReference>
<dbReference type="Pfam" id="PF13628">
    <property type="entry name" value="DUF4142"/>
    <property type="match status" value="1"/>
</dbReference>
<feature type="domain" description="DUF4142" evidence="2">
    <location>
        <begin position="40"/>
        <end position="154"/>
    </location>
</feature>
<gene>
    <name evidence="3" type="ORF">SAMN05192530_109108</name>
</gene>
<dbReference type="InterPro" id="IPR012347">
    <property type="entry name" value="Ferritin-like"/>
</dbReference>
<evidence type="ECO:0000313" key="3">
    <source>
        <dbReference type="EMBL" id="SDO65080.1"/>
    </source>
</evidence>
<dbReference type="Proteomes" id="UP000198793">
    <property type="component" value="Unassembled WGS sequence"/>
</dbReference>
<name>A0A1H0LAV5_9HYPH</name>